<dbReference type="Proteomes" id="UP000249497">
    <property type="component" value="Unassembled WGS sequence"/>
</dbReference>
<feature type="compositionally biased region" description="Polar residues" evidence="1">
    <location>
        <begin position="47"/>
        <end position="56"/>
    </location>
</feature>
<feature type="region of interest" description="Disordered" evidence="1">
    <location>
        <begin position="47"/>
        <end position="70"/>
    </location>
</feature>
<dbReference type="GeneID" id="37176481"/>
<protein>
    <recommendedName>
        <fullName evidence="5">Secreted protein</fullName>
    </recommendedName>
</protein>
<dbReference type="RefSeq" id="XP_025523576.1">
    <property type="nucleotide sequence ID" value="XM_025672789.1"/>
</dbReference>
<feature type="chain" id="PRO_5035909638" description="Secreted protein" evidence="2">
    <location>
        <begin position="19"/>
        <end position="79"/>
    </location>
</feature>
<dbReference type="EMBL" id="KZ824838">
    <property type="protein sequence ID" value="RAH77682.1"/>
    <property type="molecule type" value="Genomic_DNA"/>
</dbReference>
<keyword evidence="2" id="KW-0732">Signal</keyword>
<evidence type="ECO:0008006" key="5">
    <source>
        <dbReference type="Google" id="ProtNLM"/>
    </source>
</evidence>
<evidence type="ECO:0000313" key="4">
    <source>
        <dbReference type="Proteomes" id="UP000249497"/>
    </source>
</evidence>
<feature type="compositionally biased region" description="Basic and acidic residues" evidence="1">
    <location>
        <begin position="61"/>
        <end position="70"/>
    </location>
</feature>
<evidence type="ECO:0000313" key="3">
    <source>
        <dbReference type="EMBL" id="RAH77682.1"/>
    </source>
</evidence>
<keyword evidence="4" id="KW-1185">Reference proteome</keyword>
<proteinExistence type="predicted"/>
<evidence type="ECO:0000256" key="1">
    <source>
        <dbReference type="SAM" id="MobiDB-lite"/>
    </source>
</evidence>
<sequence length="79" mass="8789">MMDFSPRRLLGCVSVCLCVCVCVDRIGRLDKGLVDVDRLPSWTQSLVRQDTTSDQGKSGGMRREEGEVDGKLLTVEWGE</sequence>
<evidence type="ECO:0000256" key="2">
    <source>
        <dbReference type="SAM" id="SignalP"/>
    </source>
</evidence>
<reference evidence="3 4" key="1">
    <citation type="submission" date="2018-02" db="EMBL/GenBank/DDBJ databases">
        <title>The genomes of Aspergillus section Nigri reveals drivers in fungal speciation.</title>
        <authorList>
            <consortium name="DOE Joint Genome Institute"/>
            <person name="Vesth T.C."/>
            <person name="Nybo J."/>
            <person name="Theobald S."/>
            <person name="Brandl J."/>
            <person name="Frisvad J.C."/>
            <person name="Nielsen K.F."/>
            <person name="Lyhne E.K."/>
            <person name="Kogle M.E."/>
            <person name="Kuo A."/>
            <person name="Riley R."/>
            <person name="Clum A."/>
            <person name="Nolan M."/>
            <person name="Lipzen A."/>
            <person name="Salamov A."/>
            <person name="Henrissat B."/>
            <person name="Wiebenga A."/>
            <person name="De vries R.P."/>
            <person name="Grigoriev I.V."/>
            <person name="Mortensen U.H."/>
            <person name="Andersen M.R."/>
            <person name="Baker S.E."/>
        </authorList>
    </citation>
    <scope>NUCLEOTIDE SEQUENCE [LARGE SCALE GENOMIC DNA]</scope>
    <source>
        <strain evidence="3 4">CBS 114.51</strain>
    </source>
</reference>
<feature type="signal peptide" evidence="2">
    <location>
        <begin position="1"/>
        <end position="18"/>
    </location>
</feature>
<name>A0A8T8WQ09_ASPJA</name>
<accession>A0A8T8WQ09</accession>
<dbReference type="AlphaFoldDB" id="A0A8T8WQ09"/>
<organism evidence="3 4">
    <name type="scientific">Aspergillus japonicus CBS 114.51</name>
    <dbReference type="NCBI Taxonomy" id="1448312"/>
    <lineage>
        <taxon>Eukaryota</taxon>
        <taxon>Fungi</taxon>
        <taxon>Dikarya</taxon>
        <taxon>Ascomycota</taxon>
        <taxon>Pezizomycotina</taxon>
        <taxon>Eurotiomycetes</taxon>
        <taxon>Eurotiomycetidae</taxon>
        <taxon>Eurotiales</taxon>
        <taxon>Aspergillaceae</taxon>
        <taxon>Aspergillus</taxon>
        <taxon>Aspergillus subgen. Circumdati</taxon>
    </lineage>
</organism>
<gene>
    <name evidence="3" type="ORF">BO86DRAFT_392355</name>
</gene>